<dbReference type="CDD" id="cd20294">
    <property type="entry name" value="cupin_KduI_N"/>
    <property type="match status" value="1"/>
</dbReference>
<comment type="pathway">
    <text evidence="6">Glycan metabolism; pectin degradation; 2-dehydro-3-deoxy-D-gluconate from pectin: step 4/5.</text>
</comment>
<evidence type="ECO:0000313" key="8">
    <source>
        <dbReference type="Proteomes" id="UP000000925"/>
    </source>
</evidence>
<accession>D5EQ72</accession>
<dbReference type="UniPathway" id="UPA00545">
    <property type="reaction ID" value="UER00826"/>
</dbReference>
<evidence type="ECO:0000256" key="2">
    <source>
        <dbReference type="ARBA" id="ARBA00008086"/>
    </source>
</evidence>
<comment type="function">
    <text evidence="6">Catalyzes the isomerization of 5-dehydro-4-deoxy-D-glucuronate to 3-deoxy-D-glycero-2,5-hexodiulosonate.</text>
</comment>
<evidence type="ECO:0000256" key="5">
    <source>
        <dbReference type="ARBA" id="ARBA00023235"/>
    </source>
</evidence>
<dbReference type="RefSeq" id="WP_013042564.1">
    <property type="nucleotide sequence ID" value="NC_014008.1"/>
</dbReference>
<dbReference type="eggNOG" id="COG3717">
    <property type="taxonomic scope" value="Bacteria"/>
</dbReference>
<feature type="binding site" evidence="6">
    <location>
        <position position="196"/>
    </location>
    <ligand>
        <name>Zn(2+)</name>
        <dbReference type="ChEBI" id="CHEBI:29105"/>
    </ligand>
</feature>
<dbReference type="HAMAP" id="MF_00687">
    <property type="entry name" value="KduI"/>
    <property type="match status" value="1"/>
</dbReference>
<evidence type="ECO:0000256" key="4">
    <source>
        <dbReference type="ARBA" id="ARBA00022833"/>
    </source>
</evidence>
<evidence type="ECO:0000256" key="1">
    <source>
        <dbReference type="ARBA" id="ARBA00000552"/>
    </source>
</evidence>
<dbReference type="SUPFAM" id="SSF51182">
    <property type="entry name" value="RmlC-like cupins"/>
    <property type="match status" value="1"/>
</dbReference>
<feature type="binding site" evidence="6">
    <location>
        <position position="243"/>
    </location>
    <ligand>
        <name>Zn(2+)</name>
        <dbReference type="ChEBI" id="CHEBI:29105"/>
    </ligand>
</feature>
<dbReference type="PIRSF" id="PIRSF006625">
    <property type="entry name" value="KduI"/>
    <property type="match status" value="1"/>
</dbReference>
<dbReference type="Gene3D" id="2.60.120.10">
    <property type="entry name" value="Jelly Rolls"/>
    <property type="match status" value="1"/>
</dbReference>
<dbReference type="GO" id="GO:0042840">
    <property type="term" value="P:D-glucuronate catabolic process"/>
    <property type="evidence" value="ECO:0007669"/>
    <property type="project" value="TreeGrafter"/>
</dbReference>
<dbReference type="InterPro" id="IPR021120">
    <property type="entry name" value="KduI/IolB_isomerase"/>
</dbReference>
<dbReference type="GO" id="GO:0008270">
    <property type="term" value="F:zinc ion binding"/>
    <property type="evidence" value="ECO:0007669"/>
    <property type="project" value="UniProtKB-UniRule"/>
</dbReference>
<dbReference type="GO" id="GO:0008697">
    <property type="term" value="F:4-deoxy-L-threo-5-hexosulose-uronate ketol-isomerase activity"/>
    <property type="evidence" value="ECO:0007669"/>
    <property type="project" value="UniProtKB-UniRule"/>
</dbReference>
<sequence>MESRYATGINEYKSMNTAQLRDAFLIDQLFKEDEVHLQYCETDRTIVGSAVPTSTELALEAGSALAAEYFCERRELGILNLGASGTVQVDGETYTLDTLDCLYVGRGSRDIRFISASADQPAQFYLASYPAHTSYPTTLTKRSAANPIQLGDTHNANKRTIYQYIHEGGVQSCQLVMGITALEDGSVWNTMPAHTHERRTEVYLYFNVDEDATVFHFMGTGDETRHITVHDKQAVISPAWSIHSGSGTRNYSFAWCMGGENQDFSDMQGIPIQALK</sequence>
<feature type="binding site" evidence="6">
    <location>
        <position position="194"/>
    </location>
    <ligand>
        <name>Zn(2+)</name>
        <dbReference type="ChEBI" id="CHEBI:29105"/>
    </ligand>
</feature>
<dbReference type="InterPro" id="IPR014710">
    <property type="entry name" value="RmlC-like_jellyroll"/>
</dbReference>
<dbReference type="EMBL" id="CP001998">
    <property type="protein sequence ID" value="ADE53840.1"/>
    <property type="molecule type" value="Genomic_DNA"/>
</dbReference>
<comment type="similarity">
    <text evidence="2 6">Belongs to the KduI family.</text>
</comment>
<dbReference type="InterPro" id="IPR011051">
    <property type="entry name" value="RmlC_Cupin_sf"/>
</dbReference>
<dbReference type="CDD" id="cd20491">
    <property type="entry name" value="cupin_KduI_C"/>
    <property type="match status" value="1"/>
</dbReference>
<reference evidence="7 8" key="1">
    <citation type="journal article" date="2010" name="Stand. Genomic Sci.">
        <title>Complete genome sequence of Coraliomargarita akajimensis type strain (04OKA010-24).</title>
        <authorList>
            <person name="Mavromatis K."/>
            <person name="Abt B."/>
            <person name="Brambilla E."/>
            <person name="Lapidus A."/>
            <person name="Copeland A."/>
            <person name="Deshpande S."/>
            <person name="Nolan M."/>
            <person name="Lucas S."/>
            <person name="Tice H."/>
            <person name="Cheng J.F."/>
            <person name="Han C."/>
            <person name="Detter J.C."/>
            <person name="Woyke T."/>
            <person name="Goodwin L."/>
            <person name="Pitluck S."/>
            <person name="Held B."/>
            <person name="Brettin T."/>
            <person name="Tapia R."/>
            <person name="Ivanova N."/>
            <person name="Mikhailova N."/>
            <person name="Pati A."/>
            <person name="Liolios K."/>
            <person name="Chen A."/>
            <person name="Palaniappan K."/>
            <person name="Land M."/>
            <person name="Hauser L."/>
            <person name="Chang Y.J."/>
            <person name="Jeffries C.D."/>
            <person name="Rohde M."/>
            <person name="Goker M."/>
            <person name="Bristow J."/>
            <person name="Eisen J.A."/>
            <person name="Markowitz V."/>
            <person name="Hugenholtz P."/>
            <person name="Klenk H.P."/>
            <person name="Kyrpides N.C."/>
        </authorList>
    </citation>
    <scope>NUCLEOTIDE SEQUENCE [LARGE SCALE GENOMIC DNA]</scope>
    <source>
        <strain evidence="8">DSM 45221 / IAM 15411 / JCM 23193 / KCTC 12865</strain>
    </source>
</reference>
<keyword evidence="4 6" id="KW-0862">Zinc</keyword>
<dbReference type="KEGG" id="caa:Caka_0816"/>
<dbReference type="OrthoDB" id="9770644at2"/>
<dbReference type="Pfam" id="PF04962">
    <property type="entry name" value="KduI"/>
    <property type="match status" value="1"/>
</dbReference>
<dbReference type="STRING" id="583355.Caka_0816"/>
<dbReference type="GO" id="GO:0045490">
    <property type="term" value="P:pectin catabolic process"/>
    <property type="evidence" value="ECO:0007669"/>
    <property type="project" value="UniProtKB-UniRule"/>
</dbReference>
<proteinExistence type="inferred from homology"/>
<dbReference type="AlphaFoldDB" id="D5EQ72"/>
<dbReference type="Gene3D" id="2.60.120.520">
    <property type="entry name" value="pectin degrading enzyme 5-keto 4- deoxyuronate isomerase, domain 1"/>
    <property type="match status" value="1"/>
</dbReference>
<name>D5EQ72_CORAD</name>
<keyword evidence="3 6" id="KW-0479">Metal-binding</keyword>
<evidence type="ECO:0000313" key="7">
    <source>
        <dbReference type="EMBL" id="ADE53840.1"/>
    </source>
</evidence>
<gene>
    <name evidence="6" type="primary">kduI</name>
    <name evidence="7" type="ordered locus">Caka_0816</name>
</gene>
<dbReference type="Proteomes" id="UP000000925">
    <property type="component" value="Chromosome"/>
</dbReference>
<dbReference type="NCBIfam" id="NF002091">
    <property type="entry name" value="PRK00924.1"/>
    <property type="match status" value="1"/>
</dbReference>
<dbReference type="EC" id="5.3.1.17" evidence="6"/>
<dbReference type="HOGENOM" id="CLU_062609_0_0_0"/>
<keyword evidence="8" id="KW-1185">Reference proteome</keyword>
<evidence type="ECO:0000256" key="6">
    <source>
        <dbReference type="HAMAP-Rule" id="MF_00687"/>
    </source>
</evidence>
<protein>
    <recommendedName>
        <fullName evidence="6">4-deoxy-L-threo-5-hexosulose-uronate ketol-isomerase</fullName>
        <ecNumber evidence="6">5.3.1.17</ecNumber>
    </recommendedName>
    <alternativeName>
        <fullName evidence="6">5-keto-4-deoxyuronate isomerase</fullName>
    </alternativeName>
    <alternativeName>
        <fullName evidence="6">DKI isomerase</fullName>
    </alternativeName>
</protein>
<comment type="cofactor">
    <cofactor evidence="6">
        <name>Zn(2+)</name>
        <dbReference type="ChEBI" id="CHEBI:29105"/>
    </cofactor>
    <text evidence="6">Binds 1 zinc ion per subunit.</text>
</comment>
<dbReference type="PANTHER" id="PTHR38461">
    <property type="entry name" value="4-DEOXY-L-THREO-5-HEXOSULOSE-URONATE KETOL-ISOMERASE"/>
    <property type="match status" value="1"/>
</dbReference>
<dbReference type="InterPro" id="IPR027449">
    <property type="entry name" value="KduI_N"/>
</dbReference>
<comment type="catalytic activity">
    <reaction evidence="1 6">
        <text>5-dehydro-4-deoxy-D-glucuronate = 3-deoxy-D-glycero-2,5-hexodiulosonate</text>
        <dbReference type="Rhea" id="RHEA:23896"/>
        <dbReference type="ChEBI" id="CHEBI:17117"/>
        <dbReference type="ChEBI" id="CHEBI:29071"/>
        <dbReference type="EC" id="5.3.1.17"/>
    </reaction>
</comment>
<evidence type="ECO:0000256" key="3">
    <source>
        <dbReference type="ARBA" id="ARBA00022723"/>
    </source>
</evidence>
<dbReference type="GO" id="GO:0019698">
    <property type="term" value="P:D-galacturonate catabolic process"/>
    <property type="evidence" value="ECO:0007669"/>
    <property type="project" value="TreeGrafter"/>
</dbReference>
<feature type="binding site" evidence="6">
    <location>
        <position position="201"/>
    </location>
    <ligand>
        <name>Zn(2+)</name>
        <dbReference type="ChEBI" id="CHEBI:29105"/>
    </ligand>
</feature>
<organism evidence="7 8">
    <name type="scientific">Coraliomargarita akajimensis (strain DSM 45221 / IAM 15411 / JCM 23193 / KCTC 12865 / 04OKA010-24)</name>
    <dbReference type="NCBI Taxonomy" id="583355"/>
    <lineage>
        <taxon>Bacteria</taxon>
        <taxon>Pseudomonadati</taxon>
        <taxon>Verrucomicrobiota</taxon>
        <taxon>Opitutia</taxon>
        <taxon>Puniceicoccales</taxon>
        <taxon>Coraliomargaritaceae</taxon>
        <taxon>Coraliomargarita</taxon>
    </lineage>
</organism>
<dbReference type="InterPro" id="IPR007045">
    <property type="entry name" value="KduI"/>
</dbReference>
<keyword evidence="5 6" id="KW-0413">Isomerase</keyword>
<dbReference type="PANTHER" id="PTHR38461:SF1">
    <property type="entry name" value="4-DEOXY-L-THREO-5-HEXOSULOSE-URONATE KETOL-ISOMERASE"/>
    <property type="match status" value="1"/>
</dbReference>